<protein>
    <recommendedName>
        <fullName evidence="5">DNA-directed RNA polymerase subunit beta</fullName>
    </recommendedName>
</protein>
<feature type="compositionally biased region" description="Low complexity" evidence="1">
    <location>
        <begin position="40"/>
        <end position="50"/>
    </location>
</feature>
<dbReference type="Pfam" id="PF11772">
    <property type="entry name" value="EpuA"/>
    <property type="match status" value="1"/>
</dbReference>
<dbReference type="AlphaFoldDB" id="W4QPR9"/>
<gene>
    <name evidence="3" type="ORF">JCM9157_678</name>
</gene>
<evidence type="ECO:0008006" key="5">
    <source>
        <dbReference type="Google" id="ProtNLM"/>
    </source>
</evidence>
<feature type="compositionally biased region" description="Polar residues" evidence="1">
    <location>
        <begin position="81"/>
        <end position="97"/>
    </location>
</feature>
<dbReference type="InterPro" id="IPR024596">
    <property type="entry name" value="RNApol_su_b/EpuA"/>
</dbReference>
<dbReference type="Proteomes" id="UP000018896">
    <property type="component" value="Unassembled WGS sequence"/>
</dbReference>
<dbReference type="eggNOG" id="ENOG5033DQZ">
    <property type="taxonomic scope" value="Bacteria"/>
</dbReference>
<name>W4QPR9_HALA3</name>
<keyword evidence="2" id="KW-0812">Transmembrane</keyword>
<feature type="compositionally biased region" description="Polar residues" evidence="1">
    <location>
        <begin position="21"/>
        <end position="36"/>
    </location>
</feature>
<sequence length="206" mass="22920">MTDKRSNPNNQHTESELDIASETSSRQPDQTDQSMDSKLLEQSSEEASAVSEEKVDSSSETEAEATPADIEGDKQADDPLSQEQVSAESTVERSASISEEEDQITEEDSPILEQEEDALIKASAKEEALEEEKQDTREVRRKKRRVKKPRLRLIPIWLRILISIVLIGGSLILGLMFGYGVIGGGEPGEAIRPDTWYHIIDIIRGN</sequence>
<keyword evidence="4" id="KW-1185">Reference proteome</keyword>
<evidence type="ECO:0000313" key="3">
    <source>
        <dbReference type="EMBL" id="GAE33658.1"/>
    </source>
</evidence>
<dbReference type="STRING" id="1236973.JCM9157_678"/>
<reference evidence="3 4" key="1">
    <citation type="journal article" date="2014" name="Genome Announc.">
        <title>Draft Genome Sequences of Three Alkaliphilic Bacillus Strains, Bacillus wakoensis JCM 9140T, Bacillus akibai JCM 9157T, and Bacillus hemicellulosilyticus JCM 9152T.</title>
        <authorList>
            <person name="Yuki M."/>
            <person name="Oshima K."/>
            <person name="Suda W."/>
            <person name="Oshida Y."/>
            <person name="Kitamura K."/>
            <person name="Iida T."/>
            <person name="Hattori M."/>
            <person name="Ohkuma M."/>
        </authorList>
    </citation>
    <scope>NUCLEOTIDE SEQUENCE [LARGE SCALE GENOMIC DNA]</scope>
    <source>
        <strain evidence="3 4">JCM 9157</strain>
    </source>
</reference>
<dbReference type="EMBL" id="BAUV01000003">
    <property type="protein sequence ID" value="GAE33658.1"/>
    <property type="molecule type" value="Genomic_DNA"/>
</dbReference>
<feature type="transmembrane region" description="Helical" evidence="2">
    <location>
        <begin position="151"/>
        <end position="177"/>
    </location>
</feature>
<keyword evidence="2" id="KW-1133">Transmembrane helix</keyword>
<evidence type="ECO:0000313" key="4">
    <source>
        <dbReference type="Proteomes" id="UP000018896"/>
    </source>
</evidence>
<keyword evidence="2" id="KW-0472">Membrane</keyword>
<evidence type="ECO:0000256" key="1">
    <source>
        <dbReference type="SAM" id="MobiDB-lite"/>
    </source>
</evidence>
<feature type="region of interest" description="Disordered" evidence="1">
    <location>
        <begin position="1"/>
        <end position="113"/>
    </location>
</feature>
<proteinExistence type="predicted"/>
<organism evidence="3 4">
    <name type="scientific">Halalkalibacter akibai (strain ATCC 43226 / DSM 21942 / CIP 109018 / JCM 9157 / 1139)</name>
    <name type="common">Bacillus akibai</name>
    <dbReference type="NCBI Taxonomy" id="1236973"/>
    <lineage>
        <taxon>Bacteria</taxon>
        <taxon>Bacillati</taxon>
        <taxon>Bacillota</taxon>
        <taxon>Bacilli</taxon>
        <taxon>Bacillales</taxon>
        <taxon>Bacillaceae</taxon>
        <taxon>Halalkalibacter</taxon>
    </lineage>
</organism>
<comment type="caution">
    <text evidence="3">The sequence shown here is derived from an EMBL/GenBank/DDBJ whole genome shotgun (WGS) entry which is preliminary data.</text>
</comment>
<accession>W4QPR9</accession>
<evidence type="ECO:0000256" key="2">
    <source>
        <dbReference type="SAM" id="Phobius"/>
    </source>
</evidence>
<feature type="compositionally biased region" description="Acidic residues" evidence="1">
    <location>
        <begin position="98"/>
        <end position="113"/>
    </location>
</feature>
<dbReference type="RefSeq" id="WP_235714778.1">
    <property type="nucleotide sequence ID" value="NZ_BAUV01000003.1"/>
</dbReference>